<reference evidence="4 5" key="1">
    <citation type="journal article" date="2013" name="Genome Announc.">
        <title>The Draft Genome Sequence of Sphingomonas paucimobilis Strain HER1398 (Proteobacteria), Host to the Giant PAU Phage, Indicates That It Is a Member of the Genus Sphingobacterium (Bacteroidetes).</title>
        <authorList>
            <person name="White R.A.III."/>
            <person name="Suttle C.A."/>
        </authorList>
    </citation>
    <scope>NUCLEOTIDE SEQUENCE [LARGE SCALE GENOMIC DNA]</scope>
    <source>
        <strain evidence="4 5">HER1398</strain>
    </source>
</reference>
<dbReference type="PANTHER" id="PTHR32234">
    <property type="entry name" value="THIOL:DISULFIDE INTERCHANGE PROTEIN DSBD"/>
    <property type="match status" value="1"/>
</dbReference>
<keyword evidence="5" id="KW-1185">Reference proteome</keyword>
<evidence type="ECO:0000256" key="1">
    <source>
        <dbReference type="SAM" id="SignalP"/>
    </source>
</evidence>
<keyword evidence="1" id="KW-0732">Signal</keyword>
<protein>
    <recommendedName>
        <fullName evidence="2">Thiol:disulfide interchange protein DsbD N-terminal domain-containing protein</fullName>
    </recommendedName>
</protein>
<dbReference type="InterPro" id="IPR036929">
    <property type="entry name" value="DsbDN_sf"/>
</dbReference>
<evidence type="ECO:0000313" key="4">
    <source>
        <dbReference type="EMBL" id="ERJ60230.1"/>
    </source>
</evidence>
<sequence length="149" mass="16701">MKKFSLLIVAVLMTITGAFAQIHQPVKWSVAHKKTSKNEAVIFIKATIQNGWNIYSQNVADGGPIPTSFNFTKSSDYTLNGKVLEPTAKTKYEEVFKMNVPYFTNEVVFQQKVKLNKGTATVKGSVEWQACDKSQCLPPDEYNFTVTVK</sequence>
<feature type="signal peptide" evidence="1">
    <location>
        <begin position="1"/>
        <end position="20"/>
    </location>
</feature>
<dbReference type="PANTHER" id="PTHR32234:SF0">
    <property type="entry name" value="THIOL:DISULFIDE INTERCHANGE PROTEIN DSBD"/>
    <property type="match status" value="1"/>
</dbReference>
<dbReference type="Gene3D" id="2.60.40.1250">
    <property type="entry name" value="Thiol:disulfide interchange protein DsbD, N-terminal domain"/>
    <property type="match status" value="1"/>
</dbReference>
<comment type="caution">
    <text evidence="4">The sequence shown here is derived from an EMBL/GenBank/DDBJ whole genome shotgun (WGS) entry which is preliminary data.</text>
</comment>
<dbReference type="EMBL" id="ATDL01000007">
    <property type="protein sequence ID" value="ERJ60230.1"/>
    <property type="molecule type" value="Genomic_DNA"/>
</dbReference>
<gene>
    <name evidence="3" type="ORF">M472_03270</name>
    <name evidence="4" type="ORF">M472_15840</name>
</gene>
<proteinExistence type="predicted"/>
<feature type="chain" id="PRO_5007729475" description="Thiol:disulfide interchange protein DsbD N-terminal domain-containing protein" evidence="1">
    <location>
        <begin position="21"/>
        <end position="149"/>
    </location>
</feature>
<dbReference type="InterPro" id="IPR028250">
    <property type="entry name" value="DsbDN"/>
</dbReference>
<accession>U2HY92</accession>
<dbReference type="Proteomes" id="UP000016584">
    <property type="component" value="Unassembled WGS sequence"/>
</dbReference>
<dbReference type="GO" id="GO:0015035">
    <property type="term" value="F:protein-disulfide reductase activity"/>
    <property type="evidence" value="ECO:0007669"/>
    <property type="project" value="TreeGrafter"/>
</dbReference>
<dbReference type="EMBL" id="ATDL01000021">
    <property type="protein sequence ID" value="ERJ57779.1"/>
    <property type="molecule type" value="Genomic_DNA"/>
</dbReference>
<evidence type="ECO:0000259" key="2">
    <source>
        <dbReference type="Pfam" id="PF11412"/>
    </source>
</evidence>
<dbReference type="AlphaFoldDB" id="U2HY92"/>
<feature type="domain" description="Thiol:disulfide interchange protein DsbD N-terminal" evidence="2">
    <location>
        <begin position="34"/>
        <end position="145"/>
    </location>
</feature>
<evidence type="ECO:0000313" key="5">
    <source>
        <dbReference type="Proteomes" id="UP000016584"/>
    </source>
</evidence>
<dbReference type="Pfam" id="PF11412">
    <property type="entry name" value="DsbD_N"/>
    <property type="match status" value="1"/>
</dbReference>
<organism evidence="4 5">
    <name type="scientific">Sphingobacterium paucimobilis HER1398</name>
    <dbReference type="NCBI Taxonomy" id="1346330"/>
    <lineage>
        <taxon>Bacteria</taxon>
        <taxon>Pseudomonadati</taxon>
        <taxon>Bacteroidota</taxon>
        <taxon>Sphingobacteriia</taxon>
        <taxon>Sphingobacteriales</taxon>
        <taxon>Sphingobacteriaceae</taxon>
        <taxon>Sphingobacterium</taxon>
    </lineage>
</organism>
<evidence type="ECO:0000313" key="3">
    <source>
        <dbReference type="EMBL" id="ERJ57779.1"/>
    </source>
</evidence>
<dbReference type="STRING" id="1346330.M472_03270"/>
<dbReference type="GO" id="GO:0045454">
    <property type="term" value="P:cell redox homeostasis"/>
    <property type="evidence" value="ECO:0007669"/>
    <property type="project" value="TreeGrafter"/>
</dbReference>
<dbReference type="PATRIC" id="fig|1346330.5.peg.1193"/>
<dbReference type="RefSeq" id="WP_021069369.1">
    <property type="nucleotide sequence ID" value="NZ_ATDL01000007.1"/>
</dbReference>
<name>U2HY92_9SPHI</name>
<dbReference type="eggNOG" id="COG4232">
    <property type="taxonomic scope" value="Bacteria"/>
</dbReference>